<protein>
    <recommendedName>
        <fullName evidence="5">Tissue inhibitor of metalloproteinase</fullName>
    </recommendedName>
</protein>
<reference evidence="3 4" key="1">
    <citation type="submission" date="2013-09" db="EMBL/GenBank/DDBJ databases">
        <authorList>
            <person name="Zeng Z."/>
            <person name="Chen C."/>
        </authorList>
    </citation>
    <scope>NUCLEOTIDE SEQUENCE [LARGE SCALE GENOMIC DNA]</scope>
    <source>
        <strain evidence="3 4">WB 4.1-42</strain>
    </source>
</reference>
<feature type="transmembrane region" description="Helical" evidence="1">
    <location>
        <begin position="179"/>
        <end position="199"/>
    </location>
</feature>
<keyword evidence="1" id="KW-1133">Transmembrane helix</keyword>
<evidence type="ECO:0000256" key="2">
    <source>
        <dbReference type="SAM" id="SignalP"/>
    </source>
</evidence>
<evidence type="ECO:0000313" key="4">
    <source>
        <dbReference type="Proteomes" id="UP000030111"/>
    </source>
</evidence>
<name>A0A0A2MM44_9FLAO</name>
<evidence type="ECO:0000313" key="3">
    <source>
        <dbReference type="EMBL" id="KGO92563.1"/>
    </source>
</evidence>
<organism evidence="3 4">
    <name type="scientific">Flavobacterium subsaxonicum WB 4.1-42 = DSM 21790</name>
    <dbReference type="NCBI Taxonomy" id="1121898"/>
    <lineage>
        <taxon>Bacteria</taxon>
        <taxon>Pseudomonadati</taxon>
        <taxon>Bacteroidota</taxon>
        <taxon>Flavobacteriia</taxon>
        <taxon>Flavobacteriales</taxon>
        <taxon>Flavobacteriaceae</taxon>
        <taxon>Flavobacterium</taxon>
    </lineage>
</organism>
<sequence length="212" mass="24079">MRVFVLLLFAFFTLQAFACSCAEKPTVKEGWEMSADVYTVEVISVDSTSLYSVYGGHVYLFKVKILQSYKNQLEKGYEIRSIYADPGSTCDYLFFKPGEKYLIYTRNNTGIVANVSICSRTNKHSAIKAAELQELQTLYATGKNQSNEIEMQSVINSKEYDSLKMQTVTIRVLSDKIEALYYTIGAVVLLCLILIVLYIKTKRQYKPNTSPK</sequence>
<dbReference type="SUPFAM" id="SSF50242">
    <property type="entry name" value="TIMP-like"/>
    <property type="match status" value="1"/>
</dbReference>
<gene>
    <name evidence="3" type="ORF">Q766_12360</name>
</gene>
<comment type="caution">
    <text evidence="3">The sequence shown here is derived from an EMBL/GenBank/DDBJ whole genome shotgun (WGS) entry which is preliminary data.</text>
</comment>
<dbReference type="OrthoDB" id="1260598at2"/>
<dbReference type="AlphaFoldDB" id="A0A0A2MM44"/>
<dbReference type="Gene3D" id="2.40.50.120">
    <property type="match status" value="1"/>
</dbReference>
<dbReference type="InterPro" id="IPR008993">
    <property type="entry name" value="TIMP-like_OB-fold"/>
</dbReference>
<keyword evidence="4" id="KW-1185">Reference proteome</keyword>
<dbReference type="Proteomes" id="UP000030111">
    <property type="component" value="Unassembled WGS sequence"/>
</dbReference>
<dbReference type="RefSeq" id="WP_026991402.1">
    <property type="nucleotide sequence ID" value="NZ_AUGP01000029.1"/>
</dbReference>
<accession>A0A0A2MM44</accession>
<dbReference type="EMBL" id="JRLY01000009">
    <property type="protein sequence ID" value="KGO92563.1"/>
    <property type="molecule type" value="Genomic_DNA"/>
</dbReference>
<dbReference type="STRING" id="1121898.GCA_000422725_03433"/>
<proteinExistence type="predicted"/>
<evidence type="ECO:0000256" key="1">
    <source>
        <dbReference type="SAM" id="Phobius"/>
    </source>
</evidence>
<feature type="chain" id="PRO_5002003427" description="Tissue inhibitor of metalloproteinase" evidence="2">
    <location>
        <begin position="19"/>
        <end position="212"/>
    </location>
</feature>
<dbReference type="PROSITE" id="PS51257">
    <property type="entry name" value="PROKAR_LIPOPROTEIN"/>
    <property type="match status" value="1"/>
</dbReference>
<feature type="signal peptide" evidence="2">
    <location>
        <begin position="1"/>
        <end position="18"/>
    </location>
</feature>
<keyword evidence="1" id="KW-0472">Membrane</keyword>
<keyword evidence="1" id="KW-0812">Transmembrane</keyword>
<dbReference type="eggNOG" id="ENOG5030Z8W">
    <property type="taxonomic scope" value="Bacteria"/>
</dbReference>
<keyword evidence="2" id="KW-0732">Signal</keyword>
<evidence type="ECO:0008006" key="5">
    <source>
        <dbReference type="Google" id="ProtNLM"/>
    </source>
</evidence>